<comment type="caution">
    <text evidence="1">The sequence shown here is derived from an EMBL/GenBank/DDBJ whole genome shotgun (WGS) entry which is preliminary data.</text>
</comment>
<gene>
    <name evidence="1" type="ORF">CR513_16410</name>
</gene>
<reference evidence="1" key="1">
    <citation type="submission" date="2018-05" db="EMBL/GenBank/DDBJ databases">
        <title>Draft genome of Mucuna pruriens seed.</title>
        <authorList>
            <person name="Nnadi N.E."/>
            <person name="Vos R."/>
            <person name="Hasami M.H."/>
            <person name="Devisetty U.K."/>
            <person name="Aguiy J.C."/>
        </authorList>
    </citation>
    <scope>NUCLEOTIDE SEQUENCE [LARGE SCALE GENOMIC DNA]</scope>
    <source>
        <strain evidence="1">JCA_2017</strain>
    </source>
</reference>
<feature type="non-terminal residue" evidence="1">
    <location>
        <position position="1"/>
    </location>
</feature>
<dbReference type="EMBL" id="QJKJ01003004">
    <property type="protein sequence ID" value="RDY00409.1"/>
    <property type="molecule type" value="Genomic_DNA"/>
</dbReference>
<name>A0A371HC79_MUCPR</name>
<sequence length="67" mass="7480">MQDQARNSSILVEEMEGDVWALKIALGFSMEGKEIKTAQVALEPSSVQSHFCLESQGPLYAYYNVLQ</sequence>
<evidence type="ECO:0000313" key="1">
    <source>
        <dbReference type="EMBL" id="RDY00409.1"/>
    </source>
</evidence>
<evidence type="ECO:0000313" key="2">
    <source>
        <dbReference type="Proteomes" id="UP000257109"/>
    </source>
</evidence>
<keyword evidence="2" id="KW-1185">Reference proteome</keyword>
<organism evidence="1 2">
    <name type="scientific">Mucuna pruriens</name>
    <name type="common">Velvet bean</name>
    <name type="synonym">Dolichos pruriens</name>
    <dbReference type="NCBI Taxonomy" id="157652"/>
    <lineage>
        <taxon>Eukaryota</taxon>
        <taxon>Viridiplantae</taxon>
        <taxon>Streptophyta</taxon>
        <taxon>Embryophyta</taxon>
        <taxon>Tracheophyta</taxon>
        <taxon>Spermatophyta</taxon>
        <taxon>Magnoliopsida</taxon>
        <taxon>eudicotyledons</taxon>
        <taxon>Gunneridae</taxon>
        <taxon>Pentapetalae</taxon>
        <taxon>rosids</taxon>
        <taxon>fabids</taxon>
        <taxon>Fabales</taxon>
        <taxon>Fabaceae</taxon>
        <taxon>Papilionoideae</taxon>
        <taxon>50 kb inversion clade</taxon>
        <taxon>NPAAA clade</taxon>
        <taxon>indigoferoid/millettioid clade</taxon>
        <taxon>Phaseoleae</taxon>
        <taxon>Mucuna</taxon>
    </lineage>
</organism>
<protein>
    <submittedName>
        <fullName evidence="1">Uncharacterized protein</fullName>
    </submittedName>
</protein>
<accession>A0A371HC79</accession>
<dbReference type="AlphaFoldDB" id="A0A371HC79"/>
<proteinExistence type="predicted"/>
<dbReference type="Proteomes" id="UP000257109">
    <property type="component" value="Unassembled WGS sequence"/>
</dbReference>